<keyword evidence="3" id="KW-0560">Oxidoreductase</keyword>
<organism evidence="5 6">
    <name type="scientific">Bradyrhizobium uaiense</name>
    <dbReference type="NCBI Taxonomy" id="2594946"/>
    <lineage>
        <taxon>Bacteria</taxon>
        <taxon>Pseudomonadati</taxon>
        <taxon>Pseudomonadota</taxon>
        <taxon>Alphaproteobacteria</taxon>
        <taxon>Hyphomicrobiales</taxon>
        <taxon>Nitrobacteraceae</taxon>
        <taxon>Bradyrhizobium</taxon>
    </lineage>
</organism>
<comment type="similarity">
    <text evidence="2">Belongs to the NADH:flavin oxidoreductase/NADH oxidase family.</text>
</comment>
<reference evidence="5 6" key="1">
    <citation type="journal article" date="2020" name="Arch. Microbiol.">
        <title>Bradyrhizobium uaiense sp. nov., a new highly efficient cowpea symbiont.</title>
        <authorList>
            <person name="Cabral Michel D."/>
            <person name="Azarias Guimaraes A."/>
            <person name="Martins da Costa E."/>
            <person name="Soares de Carvalho T."/>
            <person name="Balsanelli E."/>
            <person name="Willems A."/>
            <person name="Maltempi de Souza E."/>
            <person name="de Souza Moreira F.M."/>
        </authorList>
    </citation>
    <scope>NUCLEOTIDE SEQUENCE [LARGE SCALE GENOMIC DNA]</scope>
    <source>
        <strain evidence="5 6">UFLA 03-164</strain>
    </source>
</reference>
<dbReference type="Gene3D" id="3.20.20.70">
    <property type="entry name" value="Aldolase class I"/>
    <property type="match status" value="1"/>
</dbReference>
<dbReference type="FunFam" id="3.20.20.70:FF:000059">
    <property type="entry name" value="N-ethylmaleimide reductase, FMN-linked"/>
    <property type="match status" value="1"/>
</dbReference>
<dbReference type="GO" id="GO:0016628">
    <property type="term" value="F:oxidoreductase activity, acting on the CH-CH group of donors, NAD or NADP as acceptor"/>
    <property type="evidence" value="ECO:0007669"/>
    <property type="project" value="UniProtKB-ARBA"/>
</dbReference>
<protein>
    <submittedName>
        <fullName evidence="5">Alkene reductase</fullName>
    </submittedName>
</protein>
<evidence type="ECO:0000313" key="5">
    <source>
        <dbReference type="EMBL" id="NEU98290.1"/>
    </source>
</evidence>
<evidence type="ECO:0000256" key="2">
    <source>
        <dbReference type="ARBA" id="ARBA00005979"/>
    </source>
</evidence>
<dbReference type="GO" id="GO:0010181">
    <property type="term" value="F:FMN binding"/>
    <property type="evidence" value="ECO:0007669"/>
    <property type="project" value="InterPro"/>
</dbReference>
<dbReference type="PANTHER" id="PTHR22893:SF98">
    <property type="entry name" value="OXIDOREDUCTASE"/>
    <property type="match status" value="1"/>
</dbReference>
<dbReference type="AlphaFoldDB" id="A0A6P1BKY9"/>
<proteinExistence type="inferred from homology"/>
<dbReference type="Proteomes" id="UP000468531">
    <property type="component" value="Unassembled WGS sequence"/>
</dbReference>
<evidence type="ECO:0000256" key="3">
    <source>
        <dbReference type="ARBA" id="ARBA00023002"/>
    </source>
</evidence>
<dbReference type="CDD" id="cd02933">
    <property type="entry name" value="OYE_like_FMN"/>
    <property type="match status" value="1"/>
</dbReference>
<sequence length="372" mass="39981">MPNSLHDPLAIGDLRLSHRVVMAPLTRMRAGPGGVPTALNQTYYAQRSSVGGFLISEATQISAVGKGFPDTPGIHDRAQVRAWRDVTDAVHAGGGFIFLQLWHVGRISHSLHQPFGQAPVAPSAIRPAGNALGPDFRPLPFETPRALQLHEIWDVVDDYRRAARNAVAAGFDGVEVHGANGYLLDQFLQDRTNCREDGYGDSVENRARLLLEVTDAVIGVWGRERVGVRLSPFGAYGDIADSNPEAIFGHVVQQLSRRGIGYLHLIEPRASLVTRSDALAADAPSASALFRRQFVGPCIVAGGFSETAANRVIAAGEADAVAFGRFFVANPDLPQRLKLGAALQPYDRSTFYGGGAKGYTDYAPLSGELVHV</sequence>
<dbReference type="Pfam" id="PF00724">
    <property type="entry name" value="Oxidored_FMN"/>
    <property type="match status" value="1"/>
</dbReference>
<keyword evidence="6" id="KW-1185">Reference proteome</keyword>
<comment type="cofactor">
    <cofactor evidence="1">
        <name>FMN</name>
        <dbReference type="ChEBI" id="CHEBI:58210"/>
    </cofactor>
</comment>
<dbReference type="InterPro" id="IPR045247">
    <property type="entry name" value="Oye-like"/>
</dbReference>
<gene>
    <name evidence="5" type="ORF">FNJ47_21290</name>
</gene>
<dbReference type="PANTHER" id="PTHR22893">
    <property type="entry name" value="NADH OXIDOREDUCTASE-RELATED"/>
    <property type="match status" value="1"/>
</dbReference>
<dbReference type="InterPro" id="IPR013785">
    <property type="entry name" value="Aldolase_TIM"/>
</dbReference>
<dbReference type="EMBL" id="VKHP01000087">
    <property type="protein sequence ID" value="NEU98290.1"/>
    <property type="molecule type" value="Genomic_DNA"/>
</dbReference>
<dbReference type="GO" id="GO:0005829">
    <property type="term" value="C:cytosol"/>
    <property type="evidence" value="ECO:0007669"/>
    <property type="project" value="TreeGrafter"/>
</dbReference>
<dbReference type="InterPro" id="IPR001155">
    <property type="entry name" value="OxRdtase_FMN_N"/>
</dbReference>
<dbReference type="SUPFAM" id="SSF51395">
    <property type="entry name" value="FMN-linked oxidoreductases"/>
    <property type="match status" value="1"/>
</dbReference>
<evidence type="ECO:0000313" key="6">
    <source>
        <dbReference type="Proteomes" id="UP000468531"/>
    </source>
</evidence>
<evidence type="ECO:0000256" key="1">
    <source>
        <dbReference type="ARBA" id="ARBA00001917"/>
    </source>
</evidence>
<dbReference type="RefSeq" id="WP_163156466.1">
    <property type="nucleotide sequence ID" value="NZ_VKHP01000087.1"/>
</dbReference>
<accession>A0A6P1BKY9</accession>
<comment type="caution">
    <text evidence="5">The sequence shown here is derived from an EMBL/GenBank/DDBJ whole genome shotgun (WGS) entry which is preliminary data.</text>
</comment>
<name>A0A6P1BKY9_9BRAD</name>
<feature type="domain" description="NADH:flavin oxidoreductase/NADH oxidase N-terminal" evidence="4">
    <location>
        <begin position="5"/>
        <end position="342"/>
    </location>
</feature>
<evidence type="ECO:0000259" key="4">
    <source>
        <dbReference type="Pfam" id="PF00724"/>
    </source>
</evidence>